<evidence type="ECO:0000313" key="2">
    <source>
        <dbReference type="Proteomes" id="UP000035642"/>
    </source>
</evidence>
<name>A0A0K0D736_ANGCA</name>
<proteinExistence type="predicted"/>
<evidence type="ECO:0000313" key="3">
    <source>
        <dbReference type="WBParaSite" id="ACAC_0000588101-mRNA-1"/>
    </source>
</evidence>
<evidence type="ECO:0000256" key="1">
    <source>
        <dbReference type="SAM" id="MobiDB-lite"/>
    </source>
</evidence>
<reference evidence="3" key="2">
    <citation type="submission" date="2017-02" db="UniProtKB">
        <authorList>
            <consortium name="WormBaseParasite"/>
        </authorList>
    </citation>
    <scope>IDENTIFICATION</scope>
</reference>
<feature type="region of interest" description="Disordered" evidence="1">
    <location>
        <begin position="11"/>
        <end position="42"/>
    </location>
</feature>
<dbReference type="Proteomes" id="UP000035642">
    <property type="component" value="Unassembled WGS sequence"/>
</dbReference>
<sequence length="137" mass="15776">MAFCTRAELFDSRKSRSESSASDENFEEELEEGYQSFKGEPNADDTKRLLQQLHKMGLEIKQEFTISPMREVESKEAIEKVKPNAGNDKNIETNGILKLCGLMECITPSTRTQADWATQFSKETNHTNYNYNLTYDY</sequence>
<dbReference type="WBParaSite" id="ACAC_0000588101-mRNA-1">
    <property type="protein sequence ID" value="ACAC_0000588101-mRNA-1"/>
    <property type="gene ID" value="ACAC_0000588101"/>
</dbReference>
<dbReference type="AlphaFoldDB" id="A0A0K0D736"/>
<accession>A0A0K0D736</accession>
<protein>
    <submittedName>
        <fullName evidence="3">Phosphoprotein</fullName>
    </submittedName>
</protein>
<reference evidence="2" key="1">
    <citation type="submission" date="2012-09" db="EMBL/GenBank/DDBJ databases">
        <authorList>
            <person name="Martin A.A."/>
        </authorList>
    </citation>
    <scope>NUCLEOTIDE SEQUENCE</scope>
</reference>
<keyword evidence="2" id="KW-1185">Reference proteome</keyword>
<organism evidence="2 3">
    <name type="scientific">Angiostrongylus cantonensis</name>
    <name type="common">Rat lungworm</name>
    <dbReference type="NCBI Taxonomy" id="6313"/>
    <lineage>
        <taxon>Eukaryota</taxon>
        <taxon>Metazoa</taxon>
        <taxon>Ecdysozoa</taxon>
        <taxon>Nematoda</taxon>
        <taxon>Chromadorea</taxon>
        <taxon>Rhabditida</taxon>
        <taxon>Rhabditina</taxon>
        <taxon>Rhabditomorpha</taxon>
        <taxon>Strongyloidea</taxon>
        <taxon>Metastrongylidae</taxon>
        <taxon>Angiostrongylus</taxon>
    </lineage>
</organism>